<protein>
    <submittedName>
        <fullName evidence="1">Uncharacterized protein</fullName>
    </submittedName>
</protein>
<gene>
    <name evidence="1" type="ORF">ENS59_05935</name>
</gene>
<name>A0A7C3E4P9_9SPIR</name>
<organism evidence="1">
    <name type="scientific">Gracilinema caldarium</name>
    <dbReference type="NCBI Taxonomy" id="215591"/>
    <lineage>
        <taxon>Bacteria</taxon>
        <taxon>Pseudomonadati</taxon>
        <taxon>Spirochaetota</taxon>
        <taxon>Spirochaetia</taxon>
        <taxon>Spirochaetales</taxon>
        <taxon>Breznakiellaceae</taxon>
        <taxon>Gracilinema</taxon>
    </lineage>
</organism>
<comment type="caution">
    <text evidence="1">The sequence shown here is derived from an EMBL/GenBank/DDBJ whole genome shotgun (WGS) entry which is preliminary data.</text>
</comment>
<accession>A0A7C3E4P9</accession>
<reference evidence="1" key="1">
    <citation type="journal article" date="2020" name="mSystems">
        <title>Genome- and Community-Level Interaction Insights into Carbon Utilization and Element Cycling Functions of Hydrothermarchaeota in Hydrothermal Sediment.</title>
        <authorList>
            <person name="Zhou Z."/>
            <person name="Liu Y."/>
            <person name="Xu W."/>
            <person name="Pan J."/>
            <person name="Luo Z.H."/>
            <person name="Li M."/>
        </authorList>
    </citation>
    <scope>NUCLEOTIDE SEQUENCE [LARGE SCALE GENOMIC DNA]</scope>
    <source>
        <strain evidence="1">SpSt-503</strain>
    </source>
</reference>
<proteinExistence type="predicted"/>
<evidence type="ECO:0000313" key="1">
    <source>
        <dbReference type="EMBL" id="HFH29037.1"/>
    </source>
</evidence>
<dbReference type="EMBL" id="DSVL01000184">
    <property type="protein sequence ID" value="HFH29037.1"/>
    <property type="molecule type" value="Genomic_DNA"/>
</dbReference>
<dbReference type="AlphaFoldDB" id="A0A7C3E4P9"/>
<sequence length="125" mass="14279">MKHKEIITQLMSEVSKYMLESEPSRLVISLHQETDGLHLVVLDNILRDAEELQRVEKYLNPVYRPELAEYYGSMAGTDVLGTSRLGLIGWQIKHAEVSRTEEGTKIDMFIGSEKFEPNTKKGRAD</sequence>